<dbReference type="RefSeq" id="WP_162206037.1">
    <property type="nucleotide sequence ID" value="NZ_VIRB01000149.1"/>
</dbReference>
<feature type="domain" description="Inosine/uridine-preferring nucleoside hydrolase" evidence="3">
    <location>
        <begin position="36"/>
        <end position="275"/>
    </location>
</feature>
<dbReference type="AlphaFoldDB" id="A0A9X5CD18"/>
<dbReference type="PANTHER" id="PTHR12304:SF4">
    <property type="entry name" value="URIDINE NUCLEOSIDASE"/>
    <property type="match status" value="1"/>
</dbReference>
<dbReference type="InterPro" id="IPR036452">
    <property type="entry name" value="Ribo_hydro-like"/>
</dbReference>
<comment type="caution">
    <text evidence="4">The sequence shown here is derived from an EMBL/GenBank/DDBJ whole genome shotgun (WGS) entry which is preliminary data.</text>
</comment>
<keyword evidence="2" id="KW-0326">Glycosidase</keyword>
<dbReference type="Gene3D" id="3.90.245.10">
    <property type="entry name" value="Ribonucleoside hydrolase-like"/>
    <property type="match status" value="1"/>
</dbReference>
<evidence type="ECO:0000313" key="4">
    <source>
        <dbReference type="EMBL" id="NDO71923.1"/>
    </source>
</evidence>
<keyword evidence="1 4" id="KW-0378">Hydrolase</keyword>
<proteinExistence type="predicted"/>
<evidence type="ECO:0000313" key="5">
    <source>
        <dbReference type="Proteomes" id="UP000474104"/>
    </source>
</evidence>
<gene>
    <name evidence="4" type="ORF">FMM80_26070</name>
</gene>
<dbReference type="Proteomes" id="UP000474104">
    <property type="component" value="Unassembled WGS sequence"/>
</dbReference>
<evidence type="ECO:0000256" key="2">
    <source>
        <dbReference type="ARBA" id="ARBA00023295"/>
    </source>
</evidence>
<dbReference type="SUPFAM" id="SSF53590">
    <property type="entry name" value="Nucleoside hydrolase"/>
    <property type="match status" value="1"/>
</dbReference>
<protein>
    <submittedName>
        <fullName evidence="4">Nucleoside hydrolase</fullName>
    </submittedName>
</protein>
<dbReference type="InterPro" id="IPR023186">
    <property type="entry name" value="IUNH"/>
</dbReference>
<name>A0A9X5CD18_9FIRM</name>
<evidence type="ECO:0000256" key="1">
    <source>
        <dbReference type="ARBA" id="ARBA00022801"/>
    </source>
</evidence>
<organism evidence="4 5">
    <name type="scientific">Schaedlerella arabinosiphila</name>
    <dbReference type="NCBI Taxonomy" id="2044587"/>
    <lineage>
        <taxon>Bacteria</taxon>
        <taxon>Bacillati</taxon>
        <taxon>Bacillota</taxon>
        <taxon>Clostridia</taxon>
        <taxon>Lachnospirales</taxon>
        <taxon>Lachnospiraceae</taxon>
        <taxon>Schaedlerella</taxon>
    </lineage>
</organism>
<dbReference type="Pfam" id="PF01156">
    <property type="entry name" value="IU_nuc_hydro"/>
    <property type="match status" value="1"/>
</dbReference>
<sequence length="322" mass="36946">MESPKPYIFTDDNTNTMLDYAKSIKRLEKPNKRVDVVLDTDMFNEVDDQFALAYLLQSQDRLNLKAIFAAPFLNHHSETPGDGMEKSYDEIFKVLKLLKREEYDRVVYKGAKTFLGEKGKAVDSEAVRELIRLSEGYNEENPLYIIGIAAATNIASALLLCPELRERVFIVWLGGLGMDWHDNMSFNAGQDVEAARIVLASGAPVVLLPGKGVLDHFSTTGPELRYWLQGKNAFCDYIVEKTEKESQLCNGEKCWSRPISDVAAVAWLLEERFMLDRLEHSPVMEYDHLYAEDKRRLFIRYVYSVNRDKLMGDLFEKLSRYS</sequence>
<dbReference type="PANTHER" id="PTHR12304">
    <property type="entry name" value="INOSINE-URIDINE PREFERRING NUCLEOSIDE HYDROLASE"/>
    <property type="match status" value="1"/>
</dbReference>
<reference evidence="4 5" key="1">
    <citation type="submission" date="2019-07" db="EMBL/GenBank/DDBJ databases">
        <title>Draft genome sequences of 15 bacterial species constituting the stable defined intestinal microbiota of the GM15 gnotobiotic mouse model.</title>
        <authorList>
            <person name="Elie C."/>
            <person name="Mathieu A."/>
            <person name="Saliou A."/>
            <person name="Darnaud M."/>
            <person name="Leulier F."/>
            <person name="Tamellini A."/>
        </authorList>
    </citation>
    <scope>NUCLEOTIDE SEQUENCE [LARGE SCALE GENOMIC DNA]</scope>
    <source>
        <strain evidence="5">ASF 502</strain>
    </source>
</reference>
<dbReference type="EMBL" id="VIRB01000149">
    <property type="protein sequence ID" value="NDO71923.1"/>
    <property type="molecule type" value="Genomic_DNA"/>
</dbReference>
<evidence type="ECO:0000259" key="3">
    <source>
        <dbReference type="Pfam" id="PF01156"/>
    </source>
</evidence>
<dbReference type="GO" id="GO:0006152">
    <property type="term" value="P:purine nucleoside catabolic process"/>
    <property type="evidence" value="ECO:0007669"/>
    <property type="project" value="TreeGrafter"/>
</dbReference>
<accession>A0A9X5CD18</accession>
<dbReference type="GO" id="GO:0005829">
    <property type="term" value="C:cytosol"/>
    <property type="evidence" value="ECO:0007669"/>
    <property type="project" value="TreeGrafter"/>
</dbReference>
<dbReference type="InterPro" id="IPR001910">
    <property type="entry name" value="Inosine/uridine_hydrolase_dom"/>
</dbReference>
<dbReference type="GO" id="GO:0008477">
    <property type="term" value="F:purine nucleosidase activity"/>
    <property type="evidence" value="ECO:0007669"/>
    <property type="project" value="TreeGrafter"/>
</dbReference>